<evidence type="ECO:0000313" key="1">
    <source>
        <dbReference type="EMBL" id="MDQ1149570.1"/>
    </source>
</evidence>
<proteinExistence type="predicted"/>
<keyword evidence="2" id="KW-1185">Reference proteome</keyword>
<protein>
    <submittedName>
        <fullName evidence="1">Uncharacterized protein</fullName>
    </submittedName>
</protein>
<dbReference type="Proteomes" id="UP001244640">
    <property type="component" value="Unassembled WGS sequence"/>
</dbReference>
<organism evidence="1 2">
    <name type="scientific">Sphingobacterium zeae</name>
    <dbReference type="NCBI Taxonomy" id="1776859"/>
    <lineage>
        <taxon>Bacteria</taxon>
        <taxon>Pseudomonadati</taxon>
        <taxon>Bacteroidota</taxon>
        <taxon>Sphingobacteriia</taxon>
        <taxon>Sphingobacteriales</taxon>
        <taxon>Sphingobacteriaceae</taxon>
        <taxon>Sphingobacterium</taxon>
    </lineage>
</organism>
<dbReference type="EMBL" id="JAUTBA010000001">
    <property type="protein sequence ID" value="MDQ1149570.1"/>
    <property type="molecule type" value="Genomic_DNA"/>
</dbReference>
<name>A0ABU0U3P0_9SPHI</name>
<comment type="caution">
    <text evidence="1">The sequence shown here is derived from an EMBL/GenBank/DDBJ whole genome shotgun (WGS) entry which is preliminary data.</text>
</comment>
<evidence type="ECO:0000313" key="2">
    <source>
        <dbReference type="Proteomes" id="UP001244640"/>
    </source>
</evidence>
<accession>A0ABU0U3P0</accession>
<sequence length="38" mass="4664">MIWLRNSVFFKKNIIYWGKILSRGVTYIKQYELSIIKI</sequence>
<reference evidence="1 2" key="1">
    <citation type="submission" date="2023-07" db="EMBL/GenBank/DDBJ databases">
        <title>Functional and genomic diversity of the sorghum phyllosphere microbiome.</title>
        <authorList>
            <person name="Shade A."/>
        </authorList>
    </citation>
    <scope>NUCLEOTIDE SEQUENCE [LARGE SCALE GENOMIC DNA]</scope>
    <source>
        <strain evidence="1 2">SORGH_AS_0892</strain>
    </source>
</reference>
<gene>
    <name evidence="1" type="ORF">QE382_001554</name>
</gene>